<dbReference type="RefSeq" id="WP_040039973.1">
    <property type="nucleotide sequence ID" value="NZ_JWJG01000028.1"/>
</dbReference>
<comment type="caution">
    <text evidence="1">The sequence shown here is derived from an EMBL/GenBank/DDBJ whole genome shotgun (WGS) entry which is preliminary data.</text>
</comment>
<protein>
    <recommendedName>
        <fullName evidence="3">DUF2891 domain-containing protein</fullName>
    </recommendedName>
</protein>
<gene>
    <name evidence="1" type="ORF">TSA66_10565</name>
</gene>
<sequence length="337" mass="37672">MSASSVAPYAQTFCRAALANIGQEYPNHPGHVLNSAADLQSPRVLHPLFYGSYDWHSCVHMHWLLVRLLCDFPSLPQMQLVWQTLDAHFTEANVAAEIAFLQQPSRATFERPYGWAWLLKLQTALIEGAKADPRIARWRDAMQPLADLIGERYLHFLPLAHYPIRAGTHGNSAFGLLFALDYAECIQHFALRKLICDKANAWFGRDRRYPAAYEPSGDDFLSGGLMEAALMLRVVDGCSYADWWDVFCPPPHDLAAWLRPVTAGDRSDPKLAHLDGLNLTRAWCWKMIVPQLPDGLQTPVHEAIAGHLAASLPHATDGDYAGTHWLASFAFLALAQH</sequence>
<dbReference type="InterPro" id="IPR021365">
    <property type="entry name" value="DUF2891"/>
</dbReference>
<dbReference type="OrthoDB" id="9779797at2"/>
<evidence type="ECO:0000313" key="1">
    <source>
        <dbReference type="EMBL" id="KIF81148.1"/>
    </source>
</evidence>
<accession>A0A0C1Y244</accession>
<dbReference type="Proteomes" id="UP000031572">
    <property type="component" value="Unassembled WGS sequence"/>
</dbReference>
<proteinExistence type="predicted"/>
<evidence type="ECO:0008006" key="3">
    <source>
        <dbReference type="Google" id="ProtNLM"/>
    </source>
</evidence>
<dbReference type="AlphaFoldDB" id="A0A0C1Y244"/>
<name>A0A0C1Y244_9BURK</name>
<organism evidence="1 2">
    <name type="scientific">Noviherbaspirillum autotrophicum</name>
    <dbReference type="NCBI Taxonomy" id="709839"/>
    <lineage>
        <taxon>Bacteria</taxon>
        <taxon>Pseudomonadati</taxon>
        <taxon>Pseudomonadota</taxon>
        <taxon>Betaproteobacteria</taxon>
        <taxon>Burkholderiales</taxon>
        <taxon>Oxalobacteraceae</taxon>
        <taxon>Noviherbaspirillum</taxon>
    </lineage>
</organism>
<evidence type="ECO:0000313" key="2">
    <source>
        <dbReference type="Proteomes" id="UP000031572"/>
    </source>
</evidence>
<dbReference type="EMBL" id="JWJG01000028">
    <property type="protein sequence ID" value="KIF81148.1"/>
    <property type="molecule type" value="Genomic_DNA"/>
</dbReference>
<reference evidence="1 2" key="1">
    <citation type="submission" date="2014-12" db="EMBL/GenBank/DDBJ databases">
        <title>Denitrispirillum autotrophicum gen. nov., sp. nov., Denitrifying, Facultatively Autotrophic Bacteria Isolated from Rice Paddy Soil.</title>
        <authorList>
            <person name="Ishii S."/>
            <person name="Ashida N."/>
            <person name="Ohno H."/>
            <person name="Otsuka S."/>
            <person name="Yokota A."/>
            <person name="Senoo K."/>
        </authorList>
    </citation>
    <scope>NUCLEOTIDE SEQUENCE [LARGE SCALE GENOMIC DNA]</scope>
    <source>
        <strain evidence="1 2">TSA66</strain>
    </source>
</reference>
<dbReference type="STRING" id="709839.TSA66_10565"/>
<dbReference type="Pfam" id="PF11199">
    <property type="entry name" value="DUF2891"/>
    <property type="match status" value="1"/>
</dbReference>
<keyword evidence="2" id="KW-1185">Reference proteome</keyword>